<name>A0AAV9Y2V0_9CRYT</name>
<evidence type="ECO:0000313" key="2">
    <source>
        <dbReference type="Proteomes" id="UP001311799"/>
    </source>
</evidence>
<dbReference type="Proteomes" id="UP001311799">
    <property type="component" value="Unassembled WGS sequence"/>
</dbReference>
<accession>A0AAV9Y2V0</accession>
<protein>
    <submittedName>
        <fullName evidence="1">Uncharacterized protein</fullName>
    </submittedName>
</protein>
<reference evidence="1 2" key="1">
    <citation type="submission" date="2023-10" db="EMBL/GenBank/DDBJ databases">
        <title>Comparative genomics analysis reveals potential genetic determinants of host preference in Cryptosporidium xiaoi.</title>
        <authorList>
            <person name="Xiao L."/>
            <person name="Li J."/>
        </authorList>
    </citation>
    <scope>NUCLEOTIDE SEQUENCE [LARGE SCALE GENOMIC DNA]</scope>
    <source>
        <strain evidence="1 2">52996</strain>
    </source>
</reference>
<keyword evidence="2" id="KW-1185">Reference proteome</keyword>
<proteinExistence type="predicted"/>
<gene>
    <name evidence="1" type="ORF">RS030_111853</name>
</gene>
<sequence>MKCEEQSVINNDNNNGINHILIITNSETKNHCFDIIIPKIGSRICIFDVGNNNDELVNKNTNKTELIEHKDNAEIYLYIKNFEDECLRLTGWNSNKYKFYDTCNNIISIKGTSIVNTDLNINTSNNTKNNGNIINNINLNNNRKLQIKSGFGSHIRLPPMKTTLLNEQNNENSISNLYNTWDVCNSILSLHFIKICEKLCTDNSIFSVKEEIFPRSCFPSCNNFAKNICIQGCNYFECNISYELCTYQMCNFYSE</sequence>
<evidence type="ECO:0000313" key="1">
    <source>
        <dbReference type="EMBL" id="KAK6590904.1"/>
    </source>
</evidence>
<organism evidence="1 2">
    <name type="scientific">Cryptosporidium xiaoi</name>
    <dbReference type="NCBI Taxonomy" id="659607"/>
    <lineage>
        <taxon>Eukaryota</taxon>
        <taxon>Sar</taxon>
        <taxon>Alveolata</taxon>
        <taxon>Apicomplexa</taxon>
        <taxon>Conoidasida</taxon>
        <taxon>Coccidia</taxon>
        <taxon>Eucoccidiorida</taxon>
        <taxon>Eimeriorina</taxon>
        <taxon>Cryptosporidiidae</taxon>
        <taxon>Cryptosporidium</taxon>
    </lineage>
</organism>
<dbReference type="AlphaFoldDB" id="A0AAV9Y2V0"/>
<comment type="caution">
    <text evidence="1">The sequence shown here is derived from an EMBL/GenBank/DDBJ whole genome shotgun (WGS) entry which is preliminary data.</text>
</comment>
<dbReference type="EMBL" id="JAWDEY010000002">
    <property type="protein sequence ID" value="KAK6590904.1"/>
    <property type="molecule type" value="Genomic_DNA"/>
</dbReference>